<keyword evidence="2" id="KW-1185">Reference proteome</keyword>
<proteinExistence type="predicted"/>
<protein>
    <submittedName>
        <fullName evidence="1">Uncharacterized protein</fullName>
    </submittedName>
</protein>
<dbReference type="EMBL" id="CP089982">
    <property type="protein sequence ID" value="WXA94763.1"/>
    <property type="molecule type" value="Genomic_DNA"/>
</dbReference>
<evidence type="ECO:0000313" key="1">
    <source>
        <dbReference type="EMBL" id="WXA94763.1"/>
    </source>
</evidence>
<gene>
    <name evidence="1" type="ORF">LZC95_51130</name>
</gene>
<evidence type="ECO:0000313" key="2">
    <source>
        <dbReference type="Proteomes" id="UP001379533"/>
    </source>
</evidence>
<dbReference type="Proteomes" id="UP001379533">
    <property type="component" value="Chromosome"/>
</dbReference>
<reference evidence="1 2" key="1">
    <citation type="submission" date="2021-12" db="EMBL/GenBank/DDBJ databases">
        <title>Discovery of the Pendulisporaceae a myxobacterial family with distinct sporulation behavior and unique specialized metabolism.</title>
        <authorList>
            <person name="Garcia R."/>
            <person name="Popoff A."/>
            <person name="Bader C.D."/>
            <person name="Loehr J."/>
            <person name="Walesch S."/>
            <person name="Walt C."/>
            <person name="Boldt J."/>
            <person name="Bunk B."/>
            <person name="Haeckl F.J.F.P.J."/>
            <person name="Gunesch A.P."/>
            <person name="Birkelbach J."/>
            <person name="Nuebel U."/>
            <person name="Pietschmann T."/>
            <person name="Bach T."/>
            <person name="Mueller R."/>
        </authorList>
    </citation>
    <scope>NUCLEOTIDE SEQUENCE [LARGE SCALE GENOMIC DNA]</scope>
    <source>
        <strain evidence="1 2">MSr12523</strain>
    </source>
</reference>
<sequence length="140" mass="15161">MGQNNQLNISDSVVGAAAVGDIVAVTGSVAGKSPPWRANQERHCIAIRETEKALSNDGAELDPRLFEGLRQFLHLAKSIRVEQKTLTEVQRQMKETLDEVWAAQAAKGLRPGVLPKTLEVAQALAKNPVMIDVVKKIIGV</sequence>
<name>A0ABZ2KBQ9_9BACT</name>
<organism evidence="1 2">
    <name type="scientific">Pendulispora brunnea</name>
    <dbReference type="NCBI Taxonomy" id="2905690"/>
    <lineage>
        <taxon>Bacteria</taxon>
        <taxon>Pseudomonadati</taxon>
        <taxon>Myxococcota</taxon>
        <taxon>Myxococcia</taxon>
        <taxon>Myxococcales</taxon>
        <taxon>Sorangiineae</taxon>
        <taxon>Pendulisporaceae</taxon>
        <taxon>Pendulispora</taxon>
    </lineage>
</organism>
<accession>A0ABZ2KBQ9</accession>
<dbReference type="RefSeq" id="WP_394845374.1">
    <property type="nucleotide sequence ID" value="NZ_CP089982.1"/>
</dbReference>